<dbReference type="InterPro" id="IPR016032">
    <property type="entry name" value="Sig_transdc_resp-reg_C-effctor"/>
</dbReference>
<dbReference type="PROSITE" id="PS00622">
    <property type="entry name" value="HTH_LUXR_1"/>
    <property type="match status" value="1"/>
</dbReference>
<dbReference type="SUPFAM" id="SSF46894">
    <property type="entry name" value="C-terminal effector domain of the bipartite response regulators"/>
    <property type="match status" value="1"/>
</dbReference>
<keyword evidence="3" id="KW-0804">Transcription</keyword>
<comment type="caution">
    <text evidence="5">The sequence shown here is derived from an EMBL/GenBank/DDBJ whole genome shotgun (WGS) entry which is preliminary data.</text>
</comment>
<dbReference type="InterPro" id="IPR036388">
    <property type="entry name" value="WH-like_DNA-bd_sf"/>
</dbReference>
<dbReference type="Proteomes" id="UP000295818">
    <property type="component" value="Unassembled WGS sequence"/>
</dbReference>
<dbReference type="EMBL" id="SLWM01000008">
    <property type="protein sequence ID" value="TCO20987.1"/>
    <property type="molecule type" value="Genomic_DNA"/>
</dbReference>
<dbReference type="SMART" id="SM00421">
    <property type="entry name" value="HTH_LUXR"/>
    <property type="match status" value="1"/>
</dbReference>
<proteinExistence type="predicted"/>
<keyword evidence="6" id="KW-1185">Reference proteome</keyword>
<gene>
    <name evidence="5" type="ORF">EV644_108201</name>
</gene>
<dbReference type="Pfam" id="PF00196">
    <property type="entry name" value="GerE"/>
    <property type="match status" value="1"/>
</dbReference>
<dbReference type="PROSITE" id="PS50043">
    <property type="entry name" value="HTH_LUXR_2"/>
    <property type="match status" value="1"/>
</dbReference>
<dbReference type="RefSeq" id="WP_132190741.1">
    <property type="nucleotide sequence ID" value="NZ_SLWM01000008.1"/>
</dbReference>
<keyword evidence="1" id="KW-0805">Transcription regulation</keyword>
<feature type="domain" description="HTH luxR-type" evidence="4">
    <location>
        <begin position="129"/>
        <end position="192"/>
    </location>
</feature>
<evidence type="ECO:0000256" key="1">
    <source>
        <dbReference type="ARBA" id="ARBA00023015"/>
    </source>
</evidence>
<dbReference type="Gene3D" id="1.10.10.10">
    <property type="entry name" value="Winged helix-like DNA-binding domain superfamily/Winged helix DNA-binding domain"/>
    <property type="match status" value="1"/>
</dbReference>
<evidence type="ECO:0000259" key="4">
    <source>
        <dbReference type="PROSITE" id="PS50043"/>
    </source>
</evidence>
<evidence type="ECO:0000313" key="6">
    <source>
        <dbReference type="Proteomes" id="UP000295818"/>
    </source>
</evidence>
<sequence length="192" mass="20876">MLGRLHRQQGEARQGDAVPVVAEFGTDLGPRSASSAEAFLAWCQGILVRATDPDGAVERLAHVRREFLRLGLPYEAARAAERLAEWTDPAMLLDVLGIYTGLGAEIDAARVRRTLRRLGIAVRSGRGGRRSYGTDLSPREREVALLAAAGRTNAEIADRLFVSTRTVESHVASALRKLGGRTRRDLKVLLPG</sequence>
<reference evidence="5 6" key="1">
    <citation type="journal article" date="2015" name="Stand. Genomic Sci.">
        <title>Genomic Encyclopedia of Bacterial and Archaeal Type Strains, Phase III: the genomes of soil and plant-associated and newly described type strains.</title>
        <authorList>
            <person name="Whitman W.B."/>
            <person name="Woyke T."/>
            <person name="Klenk H.P."/>
            <person name="Zhou Y."/>
            <person name="Lilburn T.G."/>
            <person name="Beck B.J."/>
            <person name="De Vos P."/>
            <person name="Vandamme P."/>
            <person name="Eisen J.A."/>
            <person name="Garrity G."/>
            <person name="Hugenholtz P."/>
            <person name="Kyrpides N.C."/>
        </authorList>
    </citation>
    <scope>NUCLEOTIDE SEQUENCE [LARGE SCALE GENOMIC DNA]</scope>
    <source>
        <strain evidence="5 6">VKM Ac-2538</strain>
    </source>
</reference>
<name>A0ABY2BI54_9ACTN</name>
<dbReference type="PANTHER" id="PTHR44688">
    <property type="entry name" value="DNA-BINDING TRANSCRIPTIONAL ACTIVATOR DEVR_DOSR"/>
    <property type="match status" value="1"/>
</dbReference>
<evidence type="ECO:0000313" key="5">
    <source>
        <dbReference type="EMBL" id="TCO20987.1"/>
    </source>
</evidence>
<evidence type="ECO:0000256" key="2">
    <source>
        <dbReference type="ARBA" id="ARBA00023125"/>
    </source>
</evidence>
<dbReference type="PANTHER" id="PTHR44688:SF16">
    <property type="entry name" value="DNA-BINDING TRANSCRIPTIONAL ACTIVATOR DEVR_DOSR"/>
    <property type="match status" value="1"/>
</dbReference>
<dbReference type="InterPro" id="IPR000792">
    <property type="entry name" value="Tscrpt_reg_LuxR_C"/>
</dbReference>
<keyword evidence="2" id="KW-0238">DNA-binding</keyword>
<dbReference type="CDD" id="cd06170">
    <property type="entry name" value="LuxR_C_like"/>
    <property type="match status" value="1"/>
</dbReference>
<organism evidence="5 6">
    <name type="scientific">Kribbella orskensis</name>
    <dbReference type="NCBI Taxonomy" id="2512216"/>
    <lineage>
        <taxon>Bacteria</taxon>
        <taxon>Bacillati</taxon>
        <taxon>Actinomycetota</taxon>
        <taxon>Actinomycetes</taxon>
        <taxon>Propionibacteriales</taxon>
        <taxon>Kribbellaceae</taxon>
        <taxon>Kribbella</taxon>
    </lineage>
</organism>
<protein>
    <submittedName>
        <fullName evidence="5">Regulatory LuxR family protein</fullName>
    </submittedName>
</protein>
<evidence type="ECO:0000256" key="3">
    <source>
        <dbReference type="ARBA" id="ARBA00023163"/>
    </source>
</evidence>
<accession>A0ABY2BI54</accession>
<dbReference type="PRINTS" id="PR00038">
    <property type="entry name" value="HTHLUXR"/>
</dbReference>